<evidence type="ECO:0000259" key="9">
    <source>
        <dbReference type="PROSITE" id="PS51202"/>
    </source>
</evidence>
<keyword evidence="11" id="KW-1185">Reference proteome</keyword>
<proteinExistence type="inferred from homology"/>
<dbReference type="Proteomes" id="UP000594681">
    <property type="component" value="Chromosome"/>
</dbReference>
<dbReference type="PROSITE" id="PS51202">
    <property type="entry name" value="RCK_C"/>
    <property type="match status" value="2"/>
</dbReference>
<comment type="subcellular location">
    <subcellularLocation>
        <location evidence="1">Cell membrane</location>
        <topology evidence="1">Multi-pass membrane protein</topology>
    </subcellularLocation>
</comment>
<gene>
    <name evidence="10" type="ORF">G7Y31_03215</name>
</gene>
<feature type="transmembrane region" description="Helical" evidence="8">
    <location>
        <begin position="34"/>
        <end position="54"/>
    </location>
</feature>
<dbReference type="SUPFAM" id="SSF116726">
    <property type="entry name" value="TrkA C-terminal domain-like"/>
    <property type="match status" value="2"/>
</dbReference>
<evidence type="ECO:0000256" key="7">
    <source>
        <dbReference type="ARBA" id="ARBA00023136"/>
    </source>
</evidence>
<reference evidence="10 11" key="1">
    <citation type="submission" date="2020-11" db="EMBL/GenBank/DDBJ databases">
        <title>Corynebacterium sp. ZJ-599.</title>
        <authorList>
            <person name="Zhou J."/>
        </authorList>
    </citation>
    <scope>NUCLEOTIDE SEQUENCE [LARGE SCALE GENOMIC DNA]</scope>
    <source>
        <strain evidence="10 11">ZJ-599</strain>
    </source>
</reference>
<evidence type="ECO:0000256" key="3">
    <source>
        <dbReference type="ARBA" id="ARBA00022448"/>
    </source>
</evidence>
<evidence type="ECO:0000256" key="8">
    <source>
        <dbReference type="SAM" id="Phobius"/>
    </source>
</evidence>
<evidence type="ECO:0000256" key="5">
    <source>
        <dbReference type="ARBA" id="ARBA00022692"/>
    </source>
</evidence>
<feature type="transmembrane region" description="Helical" evidence="8">
    <location>
        <begin position="510"/>
        <end position="533"/>
    </location>
</feature>
<dbReference type="PANTHER" id="PTHR30445:SF3">
    <property type="entry name" value="TRANSPORT PROTEIN YIDE-RELATED"/>
    <property type="match status" value="1"/>
</dbReference>
<dbReference type="GO" id="GO:0005886">
    <property type="term" value="C:plasma membrane"/>
    <property type="evidence" value="ECO:0007669"/>
    <property type="project" value="UniProtKB-SubCell"/>
</dbReference>
<name>A0A7T0PB32_9CORY</name>
<dbReference type="Gene3D" id="3.30.70.1450">
    <property type="entry name" value="Regulator of K+ conductance, C-terminal domain"/>
    <property type="match status" value="1"/>
</dbReference>
<dbReference type="EMBL" id="CP064954">
    <property type="protein sequence ID" value="QPK79726.1"/>
    <property type="molecule type" value="Genomic_DNA"/>
</dbReference>
<dbReference type="RefSeq" id="WP_165008592.1">
    <property type="nucleotide sequence ID" value="NZ_CP064954.1"/>
</dbReference>
<organism evidence="10 11">
    <name type="scientific">Corynebacterium lizhenjunii</name>
    <dbReference type="NCBI Taxonomy" id="2709394"/>
    <lineage>
        <taxon>Bacteria</taxon>
        <taxon>Bacillati</taxon>
        <taxon>Actinomycetota</taxon>
        <taxon>Actinomycetes</taxon>
        <taxon>Mycobacteriales</taxon>
        <taxon>Corynebacteriaceae</taxon>
        <taxon>Corynebacterium</taxon>
    </lineage>
</organism>
<feature type="transmembrane region" description="Helical" evidence="8">
    <location>
        <begin position="60"/>
        <end position="80"/>
    </location>
</feature>
<dbReference type="InterPro" id="IPR036721">
    <property type="entry name" value="RCK_C_sf"/>
</dbReference>
<feature type="transmembrane region" description="Helical" evidence="8">
    <location>
        <begin position="92"/>
        <end position="113"/>
    </location>
</feature>
<feature type="domain" description="RCK C-terminal" evidence="9">
    <location>
        <begin position="263"/>
        <end position="347"/>
    </location>
</feature>
<comment type="similarity">
    <text evidence="2">Belongs to the AAE transporter (TC 2.A.81) family.</text>
</comment>
<keyword evidence="5 8" id="KW-0812">Transmembrane</keyword>
<evidence type="ECO:0000256" key="4">
    <source>
        <dbReference type="ARBA" id="ARBA00022475"/>
    </source>
</evidence>
<feature type="domain" description="RCK C-terminal" evidence="9">
    <location>
        <begin position="177"/>
        <end position="260"/>
    </location>
</feature>
<dbReference type="GO" id="GO:0008324">
    <property type="term" value="F:monoatomic cation transmembrane transporter activity"/>
    <property type="evidence" value="ECO:0007669"/>
    <property type="project" value="InterPro"/>
</dbReference>
<evidence type="ECO:0000256" key="6">
    <source>
        <dbReference type="ARBA" id="ARBA00022989"/>
    </source>
</evidence>
<evidence type="ECO:0000313" key="11">
    <source>
        <dbReference type="Proteomes" id="UP000594681"/>
    </source>
</evidence>
<feature type="transmembrane region" description="Helical" evidence="8">
    <location>
        <begin position="451"/>
        <end position="470"/>
    </location>
</feature>
<feature type="transmembrane region" description="Helical" evidence="8">
    <location>
        <begin position="414"/>
        <end position="431"/>
    </location>
</feature>
<sequence length="534" mass="55010">MSTVAAYLSAQPILLVCLIFGAGMALGSIRVRSISMGAAAVLFLGIAVSAWAAALGVDATLPPLLGTLGLVLFAFGIGNNSGVTFFQSLRTATWPVLSMLGVFALAAAAAWALGTWAFGLDIAVIAGTFAGAVTNTPALAAAADATGQAGPATVGYAVAYLFGVIGMLVATTWVLRSAGEDDDTTAEVTTVHIQVTRAEGISIAQLLSLGDSEVQVTRLRRVGHNEIVIPKYLDHLEPGDVITVVGSPEYLNLITRTAGRESPQILSDDRHELDFRRITVSEHALAGMTVAQLNNELSTRWGARISRIRRADEDQVAMPDLMVELGDRVRVVGPAAAFEEISTYLGDSAKGLTDINPIGLGLGLALGYFLGHVPVPLPGGSSFTLGAAAGVLLVALVMGRLGRVGSLITALPHSANTVLAEFGLLLFLAQAGTNAGGQIAGAFTGGAWVKILLLGAIVTTIVAVGVAVTMRRALRMGATKTAGVLAGAQTQPAVLAFANTRTNSDPRVSLGYAMVYPAAMIAKILITHAITLLG</sequence>
<dbReference type="GO" id="GO:0006813">
    <property type="term" value="P:potassium ion transport"/>
    <property type="evidence" value="ECO:0007669"/>
    <property type="project" value="InterPro"/>
</dbReference>
<keyword evidence="7 8" id="KW-0472">Membrane</keyword>
<dbReference type="AlphaFoldDB" id="A0A7T0PB32"/>
<dbReference type="KEGG" id="cliz:G7Y31_03215"/>
<keyword evidence="6 8" id="KW-1133">Transmembrane helix</keyword>
<keyword evidence="4" id="KW-1003">Cell membrane</keyword>
<dbReference type="NCBIfam" id="TIGR01625">
    <property type="entry name" value="YidE_YbjL_dupl"/>
    <property type="match status" value="1"/>
</dbReference>
<feature type="transmembrane region" description="Helical" evidence="8">
    <location>
        <begin position="6"/>
        <end position="27"/>
    </location>
</feature>
<keyword evidence="3" id="KW-0813">Transport</keyword>
<feature type="transmembrane region" description="Helical" evidence="8">
    <location>
        <begin position="154"/>
        <end position="175"/>
    </location>
</feature>
<dbReference type="InterPro" id="IPR006037">
    <property type="entry name" value="RCK_C"/>
</dbReference>
<dbReference type="PANTHER" id="PTHR30445">
    <property type="entry name" value="K(+)_H(+) ANTIPORTER SUBUNIT KHTT"/>
    <property type="match status" value="1"/>
</dbReference>
<evidence type="ECO:0000313" key="10">
    <source>
        <dbReference type="EMBL" id="QPK79726.1"/>
    </source>
</evidence>
<dbReference type="Pfam" id="PF06826">
    <property type="entry name" value="Asp-Al_Ex"/>
    <property type="match status" value="2"/>
</dbReference>
<protein>
    <submittedName>
        <fullName evidence="10">Transporter</fullName>
    </submittedName>
</protein>
<accession>A0A7T0PB32</accession>
<dbReference type="InterPro" id="IPR050144">
    <property type="entry name" value="AAE_transporter"/>
</dbReference>
<dbReference type="InterPro" id="IPR006512">
    <property type="entry name" value="YidE_YbjL"/>
</dbReference>
<evidence type="ECO:0000256" key="1">
    <source>
        <dbReference type="ARBA" id="ARBA00004651"/>
    </source>
</evidence>
<evidence type="ECO:0000256" key="2">
    <source>
        <dbReference type="ARBA" id="ARBA00009854"/>
    </source>
</evidence>
<dbReference type="Pfam" id="PF02080">
    <property type="entry name" value="TrkA_C"/>
    <property type="match status" value="1"/>
</dbReference>
<feature type="transmembrane region" description="Helical" evidence="8">
    <location>
        <begin position="383"/>
        <end position="402"/>
    </location>
</feature>